<dbReference type="STRING" id="999422.HMPREF9944_00254"/>
<dbReference type="GO" id="GO:0006269">
    <property type="term" value="P:DNA replication, synthesis of primer"/>
    <property type="evidence" value="ECO:0007669"/>
    <property type="project" value="UniProtKB-UniRule"/>
</dbReference>
<dbReference type="SUPFAM" id="SSF52540">
    <property type="entry name" value="P-loop containing nucleoside triphosphate hydrolases"/>
    <property type="match status" value="1"/>
</dbReference>
<organism evidence="16 17">
    <name type="scientific">Segatella maculosa OT 289</name>
    <dbReference type="NCBI Taxonomy" id="999422"/>
    <lineage>
        <taxon>Bacteria</taxon>
        <taxon>Pseudomonadati</taxon>
        <taxon>Bacteroidota</taxon>
        <taxon>Bacteroidia</taxon>
        <taxon>Bacteroidales</taxon>
        <taxon>Prevotellaceae</taxon>
        <taxon>Segatella</taxon>
    </lineage>
</organism>
<dbReference type="PATRIC" id="fig|999422.3.peg.245"/>
<evidence type="ECO:0000256" key="4">
    <source>
        <dbReference type="ARBA" id="ARBA00022741"/>
    </source>
</evidence>
<dbReference type="InterPro" id="IPR036185">
    <property type="entry name" value="DNA_heli_DnaB-like_N_sf"/>
</dbReference>
<dbReference type="InterPro" id="IPR027417">
    <property type="entry name" value="P-loop_NTPase"/>
</dbReference>
<proteinExistence type="inferred from homology"/>
<dbReference type="PANTHER" id="PTHR30153:SF2">
    <property type="entry name" value="REPLICATIVE DNA HELICASE"/>
    <property type="match status" value="1"/>
</dbReference>
<dbReference type="GO" id="GO:0003677">
    <property type="term" value="F:DNA binding"/>
    <property type="evidence" value="ECO:0007669"/>
    <property type="project" value="UniProtKB-UniRule"/>
</dbReference>
<evidence type="ECO:0000256" key="12">
    <source>
        <dbReference type="NCBIfam" id="TIGR00665"/>
    </source>
</evidence>
<evidence type="ECO:0000256" key="10">
    <source>
        <dbReference type="ARBA" id="ARBA00044932"/>
    </source>
</evidence>
<keyword evidence="2 13" id="KW-0639">Primosome</keyword>
<dbReference type="EC" id="5.6.2.3" evidence="12 13"/>
<dbReference type="NCBIfam" id="TIGR00665">
    <property type="entry name" value="DnaB"/>
    <property type="match status" value="1"/>
</dbReference>
<dbReference type="HOGENOM" id="CLU_005373_0_0_10"/>
<comment type="catalytic activity">
    <reaction evidence="11 13">
        <text>ATP + H2O = ADP + phosphate + H(+)</text>
        <dbReference type="Rhea" id="RHEA:13065"/>
        <dbReference type="ChEBI" id="CHEBI:15377"/>
        <dbReference type="ChEBI" id="CHEBI:15378"/>
        <dbReference type="ChEBI" id="CHEBI:30616"/>
        <dbReference type="ChEBI" id="CHEBI:43474"/>
        <dbReference type="ChEBI" id="CHEBI:456216"/>
        <dbReference type="EC" id="5.6.2.3"/>
    </reaction>
</comment>
<dbReference type="CDD" id="cd00984">
    <property type="entry name" value="DnaB_C"/>
    <property type="match status" value="1"/>
</dbReference>
<evidence type="ECO:0000256" key="11">
    <source>
        <dbReference type="ARBA" id="ARBA00048954"/>
    </source>
</evidence>
<dbReference type="InterPro" id="IPR003593">
    <property type="entry name" value="AAA+_ATPase"/>
</dbReference>
<dbReference type="SMART" id="SM00382">
    <property type="entry name" value="AAA"/>
    <property type="match status" value="1"/>
</dbReference>
<dbReference type="Pfam" id="PF00772">
    <property type="entry name" value="DnaB"/>
    <property type="match status" value="1"/>
</dbReference>
<keyword evidence="9" id="KW-0413">Isomerase</keyword>
<keyword evidence="3 13" id="KW-0235">DNA replication</keyword>
<dbReference type="FunFam" id="1.10.860.10:FF:000001">
    <property type="entry name" value="Replicative DNA helicase"/>
    <property type="match status" value="1"/>
</dbReference>
<name>H1HJB0_9BACT</name>
<evidence type="ECO:0000256" key="14">
    <source>
        <dbReference type="SAM" id="MobiDB-lite"/>
    </source>
</evidence>
<keyword evidence="8 13" id="KW-0238">DNA-binding</keyword>
<dbReference type="FunFam" id="3.40.50.300:FF:000076">
    <property type="entry name" value="Replicative DNA helicase"/>
    <property type="match status" value="1"/>
</dbReference>
<reference evidence="16 17" key="1">
    <citation type="submission" date="2011-12" db="EMBL/GenBank/DDBJ databases">
        <title>The Genome Sequence of Prevotella maculosa OT 289.</title>
        <authorList>
            <consortium name="The Broad Institute Genome Sequencing Platform"/>
            <person name="Earl A."/>
            <person name="Ward D."/>
            <person name="Feldgarden M."/>
            <person name="Gevers D."/>
            <person name="Izard J."/>
            <person name="Blanton J.M."/>
            <person name="Mathney J."/>
            <person name="Tanner A.C."/>
            <person name="Dewhirst F.E."/>
            <person name="Young S.K."/>
            <person name="Zeng Q."/>
            <person name="Gargeya S."/>
            <person name="Fitzgerald M."/>
            <person name="Haas B."/>
            <person name="Abouelleil A."/>
            <person name="Alvarado L."/>
            <person name="Arachchi H.M."/>
            <person name="Berlin A."/>
            <person name="Chapman S.B."/>
            <person name="Gearin G."/>
            <person name="Goldberg J."/>
            <person name="Griggs A."/>
            <person name="Gujja S."/>
            <person name="Hansen M."/>
            <person name="Heiman D."/>
            <person name="Howarth C."/>
            <person name="Larimer J."/>
            <person name="Lui A."/>
            <person name="MacDonald P.J.P."/>
            <person name="McCowen C."/>
            <person name="Montmayeur A."/>
            <person name="Murphy C."/>
            <person name="Neiman D."/>
            <person name="Pearson M."/>
            <person name="Priest M."/>
            <person name="Roberts A."/>
            <person name="Saif S."/>
            <person name="Shea T."/>
            <person name="Sisk P."/>
            <person name="Stolte C."/>
            <person name="Sykes S."/>
            <person name="Wortman J."/>
            <person name="Nusbaum C."/>
            <person name="Birren B."/>
        </authorList>
    </citation>
    <scope>NUCLEOTIDE SEQUENCE [LARGE SCALE GENOMIC DNA]</scope>
    <source>
        <strain evidence="16 17">OT 289</strain>
    </source>
</reference>
<evidence type="ECO:0000256" key="2">
    <source>
        <dbReference type="ARBA" id="ARBA00022515"/>
    </source>
</evidence>
<keyword evidence="7 13" id="KW-0067">ATP-binding</keyword>
<dbReference type="GO" id="GO:0042802">
    <property type="term" value="F:identical protein binding"/>
    <property type="evidence" value="ECO:0007669"/>
    <property type="project" value="UniProtKB-ARBA"/>
</dbReference>
<evidence type="ECO:0000259" key="15">
    <source>
        <dbReference type="PROSITE" id="PS51199"/>
    </source>
</evidence>
<dbReference type="PROSITE" id="PS51199">
    <property type="entry name" value="SF4_HELICASE"/>
    <property type="match status" value="1"/>
</dbReference>
<evidence type="ECO:0000256" key="6">
    <source>
        <dbReference type="ARBA" id="ARBA00022806"/>
    </source>
</evidence>
<comment type="similarity">
    <text evidence="1 13">Belongs to the helicase family. DnaB subfamily.</text>
</comment>
<comment type="function">
    <text evidence="10 13">The main replicative DNA helicase, it participates in initiation and elongation during chromosome replication. Travels ahead of the DNA replisome, separating dsDNA into templates for DNA synthesis. A processive ATP-dependent 5'-3' DNA helicase it has DNA-dependent ATPase activity.</text>
</comment>
<evidence type="ECO:0000256" key="8">
    <source>
        <dbReference type="ARBA" id="ARBA00023125"/>
    </source>
</evidence>
<feature type="compositionally biased region" description="Basic and acidic residues" evidence="14">
    <location>
        <begin position="527"/>
        <end position="536"/>
    </location>
</feature>
<evidence type="ECO:0000256" key="9">
    <source>
        <dbReference type="ARBA" id="ARBA00023235"/>
    </source>
</evidence>
<dbReference type="Pfam" id="PF03796">
    <property type="entry name" value="DnaB_C"/>
    <property type="match status" value="1"/>
</dbReference>
<evidence type="ECO:0000256" key="1">
    <source>
        <dbReference type="ARBA" id="ARBA00008428"/>
    </source>
</evidence>
<gene>
    <name evidence="16" type="ORF">HMPREF9944_00254</name>
</gene>
<comment type="caution">
    <text evidence="16">The sequence shown here is derived from an EMBL/GenBank/DDBJ whole genome shotgun (WGS) entry which is preliminary data.</text>
</comment>
<protein>
    <recommendedName>
        <fullName evidence="12 13">Replicative DNA helicase</fullName>
        <ecNumber evidence="12 13">5.6.2.3</ecNumber>
    </recommendedName>
</protein>
<dbReference type="SUPFAM" id="SSF48024">
    <property type="entry name" value="N-terminal domain of DnaB helicase"/>
    <property type="match status" value="1"/>
</dbReference>
<dbReference type="Gene3D" id="1.10.860.10">
    <property type="entry name" value="DNAb Helicase, Chain A"/>
    <property type="match status" value="1"/>
</dbReference>
<evidence type="ECO:0000256" key="5">
    <source>
        <dbReference type="ARBA" id="ARBA00022801"/>
    </source>
</evidence>
<dbReference type="PANTHER" id="PTHR30153">
    <property type="entry name" value="REPLICATIVE DNA HELICASE DNAB"/>
    <property type="match status" value="1"/>
</dbReference>
<dbReference type="AlphaFoldDB" id="H1HJB0"/>
<dbReference type="GO" id="GO:0016887">
    <property type="term" value="F:ATP hydrolysis activity"/>
    <property type="evidence" value="ECO:0007669"/>
    <property type="project" value="RHEA"/>
</dbReference>
<dbReference type="Gene3D" id="3.40.50.300">
    <property type="entry name" value="P-loop containing nucleotide triphosphate hydrolases"/>
    <property type="match status" value="1"/>
</dbReference>
<accession>H1HJB0</accession>
<evidence type="ECO:0000313" key="17">
    <source>
        <dbReference type="Proteomes" id="UP000003167"/>
    </source>
</evidence>
<dbReference type="GO" id="GO:0005524">
    <property type="term" value="F:ATP binding"/>
    <property type="evidence" value="ECO:0007669"/>
    <property type="project" value="UniProtKB-UniRule"/>
</dbReference>
<evidence type="ECO:0000256" key="7">
    <source>
        <dbReference type="ARBA" id="ARBA00022840"/>
    </source>
</evidence>
<keyword evidence="6 13" id="KW-0347">Helicase</keyword>
<keyword evidence="4 13" id="KW-0547">Nucleotide-binding</keyword>
<evidence type="ECO:0000313" key="16">
    <source>
        <dbReference type="EMBL" id="EHO74109.1"/>
    </source>
</evidence>
<dbReference type="GO" id="GO:0005829">
    <property type="term" value="C:cytosol"/>
    <property type="evidence" value="ECO:0007669"/>
    <property type="project" value="TreeGrafter"/>
</dbReference>
<dbReference type="EMBL" id="AGEK01000012">
    <property type="protein sequence ID" value="EHO74109.1"/>
    <property type="molecule type" value="Genomic_DNA"/>
</dbReference>
<evidence type="ECO:0000256" key="13">
    <source>
        <dbReference type="RuleBase" id="RU362085"/>
    </source>
</evidence>
<dbReference type="InterPro" id="IPR007692">
    <property type="entry name" value="DNA_helicase_DnaB"/>
</dbReference>
<sequence>MYCKNTKNPFTENSYRQKMTTFAENLFFMAENNSNTPRHRKPSAGIDTTYSHLQPQATDIERAVIGALMIDKDAFSLISEFVRPETFYEPRNQKIYQAIQNLNMSERPVDIMTVTEQLKAEGTIDDVGGPSYLLEISDRVASSANVEYHAHILAQKHLARQLIQFASRVEEKAFDDTVDVDLLMQEAEGSLFEISQKNMKQDYTQIDPIIQQAIDILQKASADPSGLTGIPTGYTKLDEMTSGWQKSDLVIIAGRPAMGKTSFALSLAKNIAVDEHVPIAFFSLEMNNVQLVNRLISNTCEIAGGKMLNGQLSPDEWDRLDKHLPKLTGSPVYIDDTPGLSVFELRTKARRLVREKGVKIIMIDYLQLMNANGMKFGSRQEEVSTISRSLKGLAKELDIPILALSQLNRTVENREGLEGKRPQLSDLRESGAIEQDADMVLFVHRPEYYHIYQDEKGNDLHGMAQVIIAKHRKGATGDVLLTFKGEFTSFRNPEESYNTASGGGEIIGSKMNGGDMPPIDNPFGPPPRDDNGPMPF</sequence>
<dbReference type="InterPro" id="IPR007694">
    <property type="entry name" value="DNA_helicase_DnaB-like_C"/>
</dbReference>
<dbReference type="Proteomes" id="UP000003167">
    <property type="component" value="Unassembled WGS sequence"/>
</dbReference>
<keyword evidence="5 13" id="KW-0378">Hydrolase</keyword>
<feature type="domain" description="SF4 helicase" evidence="15">
    <location>
        <begin position="223"/>
        <end position="497"/>
    </location>
</feature>
<dbReference type="GO" id="GO:0043139">
    <property type="term" value="F:5'-3' DNA helicase activity"/>
    <property type="evidence" value="ECO:0007669"/>
    <property type="project" value="UniProtKB-EC"/>
</dbReference>
<dbReference type="InterPro" id="IPR016136">
    <property type="entry name" value="DNA_helicase_N/primase_C"/>
</dbReference>
<keyword evidence="17" id="KW-1185">Reference proteome</keyword>
<dbReference type="GO" id="GO:1990077">
    <property type="term" value="C:primosome complex"/>
    <property type="evidence" value="ECO:0007669"/>
    <property type="project" value="UniProtKB-UniRule"/>
</dbReference>
<feature type="region of interest" description="Disordered" evidence="14">
    <location>
        <begin position="509"/>
        <end position="536"/>
    </location>
</feature>
<dbReference type="InterPro" id="IPR007693">
    <property type="entry name" value="DNA_helicase_DnaB-like_N"/>
</dbReference>
<evidence type="ECO:0000256" key="3">
    <source>
        <dbReference type="ARBA" id="ARBA00022705"/>
    </source>
</evidence>